<dbReference type="EMBL" id="NBAG03000223">
    <property type="protein sequence ID" value="PNI75646.1"/>
    <property type="molecule type" value="Genomic_DNA"/>
</dbReference>
<sequence>MEQLNELELLMEKSFWEEAELPAELTGVFFCRSGRGAVA</sequence>
<dbReference type="Proteomes" id="UP000236370">
    <property type="component" value="Unassembled WGS sequence"/>
</dbReference>
<dbReference type="SMR" id="A0A2J8NV61"/>
<organism evidence="1 2">
    <name type="scientific">Pan troglodytes</name>
    <name type="common">Chimpanzee</name>
    <dbReference type="NCBI Taxonomy" id="9598"/>
    <lineage>
        <taxon>Eukaryota</taxon>
        <taxon>Metazoa</taxon>
        <taxon>Chordata</taxon>
        <taxon>Craniata</taxon>
        <taxon>Vertebrata</taxon>
        <taxon>Euteleostomi</taxon>
        <taxon>Mammalia</taxon>
        <taxon>Eutheria</taxon>
        <taxon>Euarchontoglires</taxon>
        <taxon>Primates</taxon>
        <taxon>Haplorrhini</taxon>
        <taxon>Catarrhini</taxon>
        <taxon>Hominidae</taxon>
        <taxon>Pan</taxon>
    </lineage>
</organism>
<proteinExistence type="predicted"/>
<name>A0A2J8NV61_PANTR</name>
<accession>A0A2J8NV61</accession>
<gene>
    <name evidence="1" type="ORF">CK820_G0007999</name>
</gene>
<reference evidence="1 2" key="1">
    <citation type="submission" date="2017-12" db="EMBL/GenBank/DDBJ databases">
        <title>High-resolution comparative analysis of great ape genomes.</title>
        <authorList>
            <person name="Pollen A."/>
            <person name="Hastie A."/>
            <person name="Hormozdiari F."/>
            <person name="Dougherty M."/>
            <person name="Liu R."/>
            <person name="Chaisson M."/>
            <person name="Hoppe E."/>
            <person name="Hill C."/>
            <person name="Pang A."/>
            <person name="Hillier L."/>
            <person name="Baker C."/>
            <person name="Armstrong J."/>
            <person name="Shendure J."/>
            <person name="Paten B."/>
            <person name="Wilson R."/>
            <person name="Chao H."/>
            <person name="Schneider V."/>
            <person name="Ventura M."/>
            <person name="Kronenberg Z."/>
            <person name="Murali S."/>
            <person name="Gordon D."/>
            <person name="Cantsilieris S."/>
            <person name="Munson K."/>
            <person name="Nelson B."/>
            <person name="Raja A."/>
            <person name="Underwood J."/>
            <person name="Diekhans M."/>
            <person name="Fiddes I."/>
            <person name="Haussler D."/>
            <person name="Eichler E."/>
        </authorList>
    </citation>
    <scope>NUCLEOTIDE SEQUENCE [LARGE SCALE GENOMIC DNA]</scope>
    <source>
        <strain evidence="1">Yerkes chimp pedigree #C0471</strain>
    </source>
</reference>
<evidence type="ECO:0000313" key="2">
    <source>
        <dbReference type="Proteomes" id="UP000236370"/>
    </source>
</evidence>
<dbReference type="AlphaFoldDB" id="A0A2J8NV61"/>
<protein>
    <submittedName>
        <fullName evidence="1">DNA2 isoform 5</fullName>
    </submittedName>
</protein>
<evidence type="ECO:0000313" key="1">
    <source>
        <dbReference type="EMBL" id="PNI75646.1"/>
    </source>
</evidence>
<comment type="caution">
    <text evidence="1">The sequence shown here is derived from an EMBL/GenBank/DDBJ whole genome shotgun (WGS) entry which is preliminary data.</text>
</comment>